<dbReference type="Pfam" id="PF03992">
    <property type="entry name" value="ABM"/>
    <property type="match status" value="1"/>
</dbReference>
<dbReference type="AlphaFoldDB" id="A5G196"/>
<dbReference type="InterPro" id="IPR011008">
    <property type="entry name" value="Dimeric_a/b-barrel"/>
</dbReference>
<dbReference type="Proteomes" id="UP000000245">
    <property type="component" value="Chromosome"/>
</dbReference>
<name>A5G196_ACICJ</name>
<evidence type="ECO:0000313" key="3">
    <source>
        <dbReference type="Proteomes" id="UP000000245"/>
    </source>
</evidence>
<sequence>MHAVIFEVRPKDGRLDDYFGHARLLRPELEGIDGFIENIRYRSLTRPGWLLSVSLWRDEAALIAWRRHALHHRAQEEARRALFADYRLRVGVVAEADSAGVSLLTARREGAAGMTAEALARDLGLDPAVPGLVGWDVFEAVLTPGDVLLLRSGTGAGAGEGASHRLVRVIRDYGMTDRREAPQHFPDEAGRA</sequence>
<dbReference type="InterPro" id="IPR007138">
    <property type="entry name" value="ABM_dom"/>
</dbReference>
<protein>
    <submittedName>
        <fullName evidence="2">Antibiotic biosynthesis monooxygenase</fullName>
    </submittedName>
</protein>
<dbReference type="eggNOG" id="COG2329">
    <property type="taxonomic scope" value="Bacteria"/>
</dbReference>
<dbReference type="PANTHER" id="PTHR37811:SF2">
    <property type="entry name" value="ABM DOMAIN-CONTAINING PROTEIN"/>
    <property type="match status" value="1"/>
</dbReference>
<proteinExistence type="predicted"/>
<dbReference type="InterPro" id="IPR052936">
    <property type="entry name" value="Jasmonate_Hydroxylase-like"/>
</dbReference>
<evidence type="ECO:0000313" key="2">
    <source>
        <dbReference type="EMBL" id="ABQ31628.1"/>
    </source>
</evidence>
<accession>A5G196</accession>
<dbReference type="GO" id="GO:0004497">
    <property type="term" value="F:monooxygenase activity"/>
    <property type="evidence" value="ECO:0007669"/>
    <property type="project" value="UniProtKB-KW"/>
</dbReference>
<dbReference type="EMBL" id="CP000697">
    <property type="protein sequence ID" value="ABQ31628.1"/>
    <property type="molecule type" value="Genomic_DNA"/>
</dbReference>
<keyword evidence="3" id="KW-1185">Reference proteome</keyword>
<evidence type="ECO:0000259" key="1">
    <source>
        <dbReference type="Pfam" id="PF03992"/>
    </source>
</evidence>
<gene>
    <name evidence="2" type="ordered locus">Acry_2435</name>
</gene>
<dbReference type="KEGG" id="acr:Acry_2435"/>
<reference evidence="2 3" key="1">
    <citation type="submission" date="2007-05" db="EMBL/GenBank/DDBJ databases">
        <title>Complete sequence of chromosome of Acidiphilium cryptum JF-5.</title>
        <authorList>
            <consortium name="US DOE Joint Genome Institute"/>
            <person name="Copeland A."/>
            <person name="Lucas S."/>
            <person name="Lapidus A."/>
            <person name="Barry K."/>
            <person name="Detter J.C."/>
            <person name="Glavina del Rio T."/>
            <person name="Hammon N."/>
            <person name="Israni S."/>
            <person name="Dalin E."/>
            <person name="Tice H."/>
            <person name="Pitluck S."/>
            <person name="Sims D."/>
            <person name="Brettin T."/>
            <person name="Bruce D."/>
            <person name="Han C."/>
            <person name="Schmutz J."/>
            <person name="Larimer F."/>
            <person name="Land M."/>
            <person name="Hauser L."/>
            <person name="Kyrpides N."/>
            <person name="Kim E."/>
            <person name="Magnuson T."/>
            <person name="Richardson P."/>
        </authorList>
    </citation>
    <scope>NUCLEOTIDE SEQUENCE [LARGE SCALE GENOMIC DNA]</scope>
    <source>
        <strain evidence="2 3">JF-5</strain>
    </source>
</reference>
<dbReference type="SUPFAM" id="SSF54909">
    <property type="entry name" value="Dimeric alpha+beta barrel"/>
    <property type="match status" value="1"/>
</dbReference>
<organism evidence="2 3">
    <name type="scientific">Acidiphilium cryptum (strain JF-5)</name>
    <dbReference type="NCBI Taxonomy" id="349163"/>
    <lineage>
        <taxon>Bacteria</taxon>
        <taxon>Pseudomonadati</taxon>
        <taxon>Pseudomonadota</taxon>
        <taxon>Alphaproteobacteria</taxon>
        <taxon>Acetobacterales</taxon>
        <taxon>Acidocellaceae</taxon>
        <taxon>Acidiphilium</taxon>
    </lineage>
</organism>
<keyword evidence="2" id="KW-0503">Monooxygenase</keyword>
<dbReference type="STRING" id="349163.Acry_2435"/>
<feature type="domain" description="ABM" evidence="1">
    <location>
        <begin position="1"/>
        <end position="76"/>
    </location>
</feature>
<dbReference type="Gene3D" id="3.30.70.100">
    <property type="match status" value="1"/>
</dbReference>
<dbReference type="PANTHER" id="PTHR37811">
    <property type="entry name" value="BLL5343 PROTEIN"/>
    <property type="match status" value="1"/>
</dbReference>
<keyword evidence="2" id="KW-0560">Oxidoreductase</keyword>
<dbReference type="RefSeq" id="WP_012040058.1">
    <property type="nucleotide sequence ID" value="NC_009484.1"/>
</dbReference>
<dbReference type="HOGENOM" id="CLU_1233353_0_0_5"/>